<proteinExistence type="predicted"/>
<comment type="caution">
    <text evidence="2">The sequence shown here is derived from an EMBL/GenBank/DDBJ whole genome shotgun (WGS) entry which is preliminary data.</text>
</comment>
<evidence type="ECO:0000313" key="3">
    <source>
        <dbReference type="Proteomes" id="UP001159405"/>
    </source>
</evidence>
<protein>
    <submittedName>
        <fullName evidence="2">Uncharacterized protein</fullName>
    </submittedName>
</protein>
<sequence>MGDRVKALRRENDDLKRQLNELKKEFQSIKSKMAEQKDCHEAAAAALPNTQDVQFLSDSYDALVKSESSLSKALENFSRRLDLLTVNVDRIDKAIDEMLYYSYQYNLKIVGVPLISESESAQDTAEQPNPIICKFTRRMTRNTVLASRGNASRLTTEDLDLPSTAEINPIAIYSHLTPRLQELLHSAKAHQDTYNYKCLNRNLENLQTQLLHEVDFHFNVIGVTETKIANANLQMCTAHIPGYVFEYVPIPLASGGVGMFIDESLDYRILEKTSNEVFQVLWNEFSFVNKKN</sequence>
<feature type="non-terminal residue" evidence="2">
    <location>
        <position position="292"/>
    </location>
</feature>
<keyword evidence="3" id="KW-1185">Reference proteome</keyword>
<accession>A0ABN8RN04</accession>
<name>A0ABN8RN04_9CNID</name>
<evidence type="ECO:0000256" key="1">
    <source>
        <dbReference type="SAM" id="Coils"/>
    </source>
</evidence>
<feature type="coiled-coil region" evidence="1">
    <location>
        <begin position="5"/>
        <end position="39"/>
    </location>
</feature>
<evidence type="ECO:0000313" key="2">
    <source>
        <dbReference type="EMBL" id="CAH3180617.1"/>
    </source>
</evidence>
<reference evidence="2 3" key="1">
    <citation type="submission" date="2022-05" db="EMBL/GenBank/DDBJ databases">
        <authorList>
            <consortium name="Genoscope - CEA"/>
            <person name="William W."/>
        </authorList>
    </citation>
    <scope>NUCLEOTIDE SEQUENCE [LARGE SCALE GENOMIC DNA]</scope>
</reference>
<keyword evidence="1" id="KW-0175">Coiled coil</keyword>
<dbReference type="EMBL" id="CALNXK010000280">
    <property type="protein sequence ID" value="CAH3180617.1"/>
    <property type="molecule type" value="Genomic_DNA"/>
</dbReference>
<dbReference type="Proteomes" id="UP001159405">
    <property type="component" value="Unassembled WGS sequence"/>
</dbReference>
<gene>
    <name evidence="2" type="ORF">PLOB_00023791</name>
</gene>
<organism evidence="2 3">
    <name type="scientific">Porites lobata</name>
    <dbReference type="NCBI Taxonomy" id="104759"/>
    <lineage>
        <taxon>Eukaryota</taxon>
        <taxon>Metazoa</taxon>
        <taxon>Cnidaria</taxon>
        <taxon>Anthozoa</taxon>
        <taxon>Hexacorallia</taxon>
        <taxon>Scleractinia</taxon>
        <taxon>Fungiina</taxon>
        <taxon>Poritidae</taxon>
        <taxon>Porites</taxon>
    </lineage>
</organism>